<dbReference type="NCBIfam" id="TIGR04256">
    <property type="entry name" value="GxxExxY"/>
    <property type="match status" value="1"/>
</dbReference>
<evidence type="ECO:0000313" key="1">
    <source>
        <dbReference type="EMBL" id="NNU33044.1"/>
    </source>
</evidence>
<dbReference type="Pfam" id="PF13366">
    <property type="entry name" value="PDDEXK_3"/>
    <property type="match status" value="1"/>
</dbReference>
<protein>
    <submittedName>
        <fullName evidence="1">GxxExxY protein</fullName>
    </submittedName>
</protein>
<dbReference type="EMBL" id="JABFCR010000001">
    <property type="protein sequence ID" value="NNU33044.1"/>
    <property type="molecule type" value="Genomic_DNA"/>
</dbReference>
<proteinExistence type="predicted"/>
<dbReference type="InterPro" id="IPR026350">
    <property type="entry name" value="GxxExxY"/>
</dbReference>
<sequence>MNSSVQSDINDLTHKIIGCAMRVHNQLGSGFREIIYQRALAIELRNSNVSYEREKDMPITYSGEVIGSRRVDFFVENAVMVELKAFEKIEDIHKNQAINYLEVYNIADGLLINFGGSSLEFKRVYNKKLVNPGENPIR</sequence>
<dbReference type="Proteomes" id="UP000566071">
    <property type="component" value="Unassembled WGS sequence"/>
</dbReference>
<gene>
    <name evidence="1" type="ORF">HK413_00455</name>
</gene>
<keyword evidence="2" id="KW-1185">Reference proteome</keyword>
<accession>A0ABX1VZI6</accession>
<organism evidence="1 2">
    <name type="scientific">Mucilaginibacter humi</name>
    <dbReference type="NCBI Taxonomy" id="2732510"/>
    <lineage>
        <taxon>Bacteria</taxon>
        <taxon>Pseudomonadati</taxon>
        <taxon>Bacteroidota</taxon>
        <taxon>Sphingobacteriia</taxon>
        <taxon>Sphingobacteriales</taxon>
        <taxon>Sphingobacteriaceae</taxon>
        <taxon>Mucilaginibacter</taxon>
    </lineage>
</organism>
<comment type="caution">
    <text evidence="1">The sequence shown here is derived from an EMBL/GenBank/DDBJ whole genome shotgun (WGS) entry which is preliminary data.</text>
</comment>
<reference evidence="1 2" key="1">
    <citation type="submission" date="2020-05" db="EMBL/GenBank/DDBJ databases">
        <authorList>
            <person name="Khan S.A."/>
            <person name="Jeon C.O."/>
            <person name="Chun B.H."/>
        </authorList>
    </citation>
    <scope>NUCLEOTIDE SEQUENCE [LARGE SCALE GENOMIC DNA]</scope>
    <source>
        <strain evidence="1 2">S1162</strain>
    </source>
</reference>
<evidence type="ECO:0000313" key="2">
    <source>
        <dbReference type="Proteomes" id="UP000566071"/>
    </source>
</evidence>
<dbReference type="RefSeq" id="WP_175268746.1">
    <property type="nucleotide sequence ID" value="NZ_JABFCR010000001.1"/>
</dbReference>
<name>A0ABX1VZI6_9SPHI</name>